<organism evidence="5">
    <name type="scientific">freshwater metagenome</name>
    <dbReference type="NCBI Taxonomy" id="449393"/>
    <lineage>
        <taxon>unclassified sequences</taxon>
        <taxon>metagenomes</taxon>
        <taxon>ecological metagenomes</taxon>
    </lineage>
</organism>
<evidence type="ECO:0000256" key="1">
    <source>
        <dbReference type="ARBA" id="ARBA00006432"/>
    </source>
</evidence>
<dbReference type="GO" id="GO:0006631">
    <property type="term" value="P:fatty acid metabolic process"/>
    <property type="evidence" value="ECO:0007669"/>
    <property type="project" value="TreeGrafter"/>
</dbReference>
<sequence>MAGTTWIWEPPAGADVLFAPGAPFEMAIEPVLGVECKVFKNRLGNIREVLTAFTARHGDLPNLVFPDITLTFNDVQASTARVAAWFAELGVVKGDRVAFASANVASYVIGWWATLASGAIVSSLNGWWTPAELLHGIELSKPRLVFADGPRMKRLLEAGLPDDVEVHDLSEIDHLLGPARANDPSLPSAAIDEDDPAVLLFTSGTTGRPKAACLSHRNFVHFPSAATLAGAVGAVLAPQPAPAAGAPAPKQPSSIMVGPLFHVSGVVPLITAHHTGSKLVFPPVGSWSETTHLELTQEHSVGGWSAVPTQFWRLLEHPDFDKYDTSSVTVVGGGGATYSPELLRLMAKKLPQARLGVGYGMSETLGSGSRLGGIAMDSWPSSVGTVEAMCELEIRDENDNVVEDGEVGEICIRGAVVFLGYWDNPEASAKALDERRWYRTGDYGRIADGVLYLESRMRDMIIRGGENVYPIEIEHRLEEHPEVAEVAVVGVPHHQLGQEVAAVVVLKPGSALDADGVKTWVSEELARYKVPTHVIFRDALPYNATGKVLKHELEADITAELAAG</sequence>
<dbReference type="AlphaFoldDB" id="A0A094QQD7"/>
<dbReference type="PANTHER" id="PTHR43201">
    <property type="entry name" value="ACYL-COA SYNTHETASE"/>
    <property type="match status" value="1"/>
</dbReference>
<dbReference type="InterPro" id="IPR000873">
    <property type="entry name" value="AMP-dep_synth/lig_dom"/>
</dbReference>
<dbReference type="Gene3D" id="3.30.300.30">
    <property type="match status" value="1"/>
</dbReference>
<comment type="similarity">
    <text evidence="1">Belongs to the ATP-dependent AMP-binding enzyme family.</text>
</comment>
<dbReference type="Gene3D" id="2.30.38.10">
    <property type="entry name" value="Luciferase, Domain 3"/>
    <property type="match status" value="1"/>
</dbReference>
<dbReference type="GO" id="GO:0031956">
    <property type="term" value="F:medium-chain fatty acid-CoA ligase activity"/>
    <property type="evidence" value="ECO:0007669"/>
    <property type="project" value="TreeGrafter"/>
</dbReference>
<dbReference type="InterPro" id="IPR020845">
    <property type="entry name" value="AMP-binding_CS"/>
</dbReference>
<feature type="domain" description="AMP-dependent synthetase/ligase" evidence="3">
    <location>
        <begin position="54"/>
        <end position="422"/>
    </location>
</feature>
<gene>
    <name evidence="5" type="ORF">GM51_11750</name>
</gene>
<name>A0A094QQD7_9ZZZZ</name>
<feature type="domain" description="AMP-binding enzyme C-terminal" evidence="4">
    <location>
        <begin position="472"/>
        <end position="547"/>
    </location>
</feature>
<evidence type="ECO:0008006" key="6">
    <source>
        <dbReference type="Google" id="ProtNLM"/>
    </source>
</evidence>
<dbReference type="FunFam" id="3.30.300.30:FF:000008">
    <property type="entry name" value="2,3-dihydroxybenzoate-AMP ligase"/>
    <property type="match status" value="1"/>
</dbReference>
<dbReference type="InterPro" id="IPR045851">
    <property type="entry name" value="AMP-bd_C_sf"/>
</dbReference>
<reference evidence="5" key="1">
    <citation type="submission" date="2014-06" db="EMBL/GenBank/DDBJ databases">
        <title>Key roles for freshwater Actinobacteria revealed by deep metagenomic sequencing.</title>
        <authorList>
            <person name="Ghai R."/>
            <person name="Mizuno C.M."/>
            <person name="Picazo A."/>
            <person name="Camacho A."/>
            <person name="Rodriguez-Valera F."/>
        </authorList>
    </citation>
    <scope>NUCLEOTIDE SEQUENCE</scope>
</reference>
<evidence type="ECO:0000313" key="5">
    <source>
        <dbReference type="EMBL" id="KGA16846.1"/>
    </source>
</evidence>
<proteinExistence type="inferred from homology"/>
<protein>
    <recommendedName>
        <fullName evidence="6">Fatty acid--CoA ligase</fullName>
    </recommendedName>
</protein>
<keyword evidence="2" id="KW-0436">Ligase</keyword>
<evidence type="ECO:0000259" key="4">
    <source>
        <dbReference type="Pfam" id="PF13193"/>
    </source>
</evidence>
<evidence type="ECO:0000256" key="2">
    <source>
        <dbReference type="ARBA" id="ARBA00022598"/>
    </source>
</evidence>
<dbReference type="Pfam" id="PF00501">
    <property type="entry name" value="AMP-binding"/>
    <property type="match status" value="1"/>
</dbReference>
<evidence type="ECO:0000259" key="3">
    <source>
        <dbReference type="Pfam" id="PF00501"/>
    </source>
</evidence>
<dbReference type="EMBL" id="JNSL01000074">
    <property type="protein sequence ID" value="KGA16846.1"/>
    <property type="molecule type" value="Genomic_DNA"/>
</dbReference>
<dbReference type="PANTHER" id="PTHR43201:SF32">
    <property type="entry name" value="2-SUCCINYLBENZOATE--COA LIGASE, CHLOROPLASTIC_PEROXISOMAL"/>
    <property type="match status" value="1"/>
</dbReference>
<dbReference type="SUPFAM" id="SSF56801">
    <property type="entry name" value="Acetyl-CoA synthetase-like"/>
    <property type="match status" value="1"/>
</dbReference>
<comment type="caution">
    <text evidence="5">The sequence shown here is derived from an EMBL/GenBank/DDBJ whole genome shotgun (WGS) entry which is preliminary data.</text>
</comment>
<dbReference type="InterPro" id="IPR025110">
    <property type="entry name" value="AMP-bd_C"/>
</dbReference>
<accession>A0A094QQD7</accession>
<dbReference type="Pfam" id="PF13193">
    <property type="entry name" value="AMP-binding_C"/>
    <property type="match status" value="1"/>
</dbReference>
<dbReference type="PROSITE" id="PS00455">
    <property type="entry name" value="AMP_BINDING"/>
    <property type="match status" value="1"/>
</dbReference>
<dbReference type="Gene3D" id="3.40.50.980">
    <property type="match status" value="2"/>
</dbReference>